<dbReference type="InterPro" id="IPR008545">
    <property type="entry name" value="Web"/>
</dbReference>
<dbReference type="PANTHER" id="PTHR32054">
    <property type="entry name" value="HEAVY CHAIN, PUTATIVE, EXPRESSED-RELATED-RELATED"/>
    <property type="match status" value="1"/>
</dbReference>
<keyword evidence="7" id="KW-1185">Reference proteome</keyword>
<reference evidence="6 7" key="1">
    <citation type="submission" date="2018-09" db="EMBL/GenBank/DDBJ databases">
        <title>A high-quality reference genome of wild soybean provides a powerful tool to mine soybean genomes.</title>
        <authorList>
            <person name="Xie M."/>
            <person name="Chung C.Y.L."/>
            <person name="Li M.-W."/>
            <person name="Wong F.-L."/>
            <person name="Chan T.-F."/>
            <person name="Lam H.-M."/>
        </authorList>
    </citation>
    <scope>NUCLEOTIDE SEQUENCE [LARGE SCALE GENOMIC DNA]</scope>
    <source>
        <strain evidence="7">cv. W05</strain>
        <tissue evidence="6">Hypocotyl of etiolated seedlings</tissue>
    </source>
</reference>
<keyword evidence="5" id="KW-0472">Membrane</keyword>
<feature type="compositionally biased region" description="Basic and acidic residues" evidence="4">
    <location>
        <begin position="513"/>
        <end position="529"/>
    </location>
</feature>
<comment type="similarity">
    <text evidence="1">Belongs to the WEB family.</text>
</comment>
<gene>
    <name evidence="6" type="ORF">D0Y65_051155</name>
</gene>
<dbReference type="GO" id="GO:0009903">
    <property type="term" value="P:chloroplast avoidance movement"/>
    <property type="evidence" value="ECO:0007669"/>
    <property type="project" value="TreeGrafter"/>
</dbReference>
<dbReference type="GO" id="GO:0005829">
    <property type="term" value="C:cytosol"/>
    <property type="evidence" value="ECO:0007669"/>
    <property type="project" value="TreeGrafter"/>
</dbReference>
<accession>A0A445FEW5</accession>
<evidence type="ECO:0000256" key="1">
    <source>
        <dbReference type="ARBA" id="ARBA00005485"/>
    </source>
</evidence>
<evidence type="ECO:0000256" key="4">
    <source>
        <dbReference type="SAM" id="MobiDB-lite"/>
    </source>
</evidence>
<keyword evidence="5" id="KW-1133">Transmembrane helix</keyword>
<feature type="coiled-coil region" evidence="3">
    <location>
        <begin position="166"/>
        <end position="222"/>
    </location>
</feature>
<comment type="caution">
    <text evidence="6">The sequence shown here is derived from an EMBL/GenBank/DDBJ whole genome shotgun (WGS) entry which is preliminary data.</text>
</comment>
<organism evidence="6 7">
    <name type="scientific">Glycine soja</name>
    <name type="common">Wild soybean</name>
    <dbReference type="NCBI Taxonomy" id="3848"/>
    <lineage>
        <taxon>Eukaryota</taxon>
        <taxon>Viridiplantae</taxon>
        <taxon>Streptophyta</taxon>
        <taxon>Embryophyta</taxon>
        <taxon>Tracheophyta</taxon>
        <taxon>Spermatophyta</taxon>
        <taxon>Magnoliopsida</taxon>
        <taxon>eudicotyledons</taxon>
        <taxon>Gunneridae</taxon>
        <taxon>Pentapetalae</taxon>
        <taxon>rosids</taxon>
        <taxon>fabids</taxon>
        <taxon>Fabales</taxon>
        <taxon>Fabaceae</taxon>
        <taxon>Papilionoideae</taxon>
        <taxon>50 kb inversion clade</taxon>
        <taxon>NPAAA clade</taxon>
        <taxon>indigoferoid/millettioid clade</taxon>
        <taxon>Phaseoleae</taxon>
        <taxon>Glycine</taxon>
        <taxon>Glycine subgen. Soja</taxon>
    </lineage>
</organism>
<dbReference type="EMBL" id="QZWG01000019">
    <property type="protein sequence ID" value="RZB47402.1"/>
    <property type="molecule type" value="Genomic_DNA"/>
</dbReference>
<dbReference type="GO" id="GO:0009904">
    <property type="term" value="P:chloroplast accumulation movement"/>
    <property type="evidence" value="ECO:0007669"/>
    <property type="project" value="TreeGrafter"/>
</dbReference>
<feature type="region of interest" description="Disordered" evidence="4">
    <location>
        <begin position="1"/>
        <end position="27"/>
    </location>
</feature>
<sequence length="542" mass="60563">MFSSTTCKTTSHPWPPQSSITSTPPSPSAVIVDGTAEAQLMEAATLWWTLSGDEQGRLRLCYCVCFVLVLLFGSVCLVMEMEAADMVETTTNQSEWDSEKKCLRTEIDTSAPFESVKEAVTILGWILETPSQSLWTNAATIVVVVVAETPKFAAEIVVADCFLNLHHAEELGAEKLEEQAMLLEKELILKERETLDMGKCDKKSVVDENEEKENQVNQLNVLQPSGEGFIPYPSSTPGLILMKLKQAKLNLTKTTNDLADVLTSVESLDKRLRLQIEKDAEIKGAPDDPSDITRELQRLSSEAENFKRMGESAKSEVLRTMSEIEQTKTMIRIAEIRLVVDRKMKEAARATEAFALAEINVLSNHDSSPGNQVTLSFEEYTALTGKARDAEEQSKKRVASSMLEVDETKAANRDKVAVAEALRNWRSEGQKRRSSIHNSTKFKNCCLSHHWRDPRLLDVNGLHLVNDEAKPIKPTLSIGQILSRKLLQPQEFEAGEGISMKQNVPLGQMLDKQNNDRPVDRQVEKETGHKLFSTKRKKFGFA</sequence>
<feature type="region of interest" description="Disordered" evidence="4">
    <location>
        <begin position="509"/>
        <end position="542"/>
    </location>
</feature>
<keyword evidence="5" id="KW-0812">Transmembrane</keyword>
<dbReference type="AlphaFoldDB" id="A0A445FEW5"/>
<protein>
    <submittedName>
        <fullName evidence="6">WEB family protein</fullName>
    </submittedName>
</protein>
<evidence type="ECO:0000256" key="3">
    <source>
        <dbReference type="SAM" id="Coils"/>
    </source>
</evidence>
<dbReference type="Proteomes" id="UP000289340">
    <property type="component" value="Chromosome 19"/>
</dbReference>
<name>A0A445FEW5_GLYSO</name>
<evidence type="ECO:0000313" key="7">
    <source>
        <dbReference type="Proteomes" id="UP000289340"/>
    </source>
</evidence>
<evidence type="ECO:0000256" key="5">
    <source>
        <dbReference type="SAM" id="Phobius"/>
    </source>
</evidence>
<keyword evidence="2 3" id="KW-0175">Coiled coil</keyword>
<feature type="compositionally biased region" description="Polar residues" evidence="4">
    <location>
        <begin position="1"/>
        <end position="12"/>
    </location>
</feature>
<feature type="transmembrane region" description="Helical" evidence="5">
    <location>
        <begin position="60"/>
        <end position="81"/>
    </location>
</feature>
<dbReference type="PANTHER" id="PTHR32054:SF4">
    <property type="entry name" value="OS07G0677900 PROTEIN"/>
    <property type="match status" value="1"/>
</dbReference>
<feature type="compositionally biased region" description="Basic residues" evidence="4">
    <location>
        <begin position="532"/>
        <end position="542"/>
    </location>
</feature>
<dbReference type="Pfam" id="PF05701">
    <property type="entry name" value="WEMBL"/>
    <property type="match status" value="1"/>
</dbReference>
<evidence type="ECO:0000256" key="2">
    <source>
        <dbReference type="ARBA" id="ARBA00023054"/>
    </source>
</evidence>
<proteinExistence type="inferred from homology"/>
<evidence type="ECO:0000313" key="6">
    <source>
        <dbReference type="EMBL" id="RZB47402.1"/>
    </source>
</evidence>